<dbReference type="Pfam" id="PF05235">
    <property type="entry name" value="CHAD"/>
    <property type="match status" value="1"/>
</dbReference>
<dbReference type="AlphaFoldDB" id="A0A5C4N7A6"/>
<dbReference type="Gene3D" id="1.40.20.10">
    <property type="entry name" value="CHAD domain"/>
    <property type="match status" value="1"/>
</dbReference>
<dbReference type="PANTHER" id="PTHR39339">
    <property type="entry name" value="SLR1444 PROTEIN"/>
    <property type="match status" value="1"/>
</dbReference>
<sequence length="291" mass="32306">MPYAITPEDASVEAALRRVAQEEARHALGMVRATGDLGPRVHEMRKSVKKLRGLLRLVRPVFADAAAENAVLRDAGRGLSGLRDAAVQLSTAEGLSAGLPEDRREALLAPFREAAAHHDARAAEDLLPPFAATMDALVLRTEGWHLRREGWDAIEPGLQATWTAARRAMAAARENPDPDALHEWRKRVKDHWYQARLLKPIWPAMMEPHIAAADDLGEWLGLVNDLAVFRDRIEAASLPPALRSEAQDLATLRHAELMARAVPQGRRLLAGKADALTARWSVWWRRRHDPA</sequence>
<gene>
    <name evidence="2" type="ORF">FHG71_17080</name>
</gene>
<proteinExistence type="predicted"/>
<evidence type="ECO:0000259" key="1">
    <source>
        <dbReference type="PROSITE" id="PS51708"/>
    </source>
</evidence>
<name>A0A5C4N7A6_9RHOB</name>
<dbReference type="InterPro" id="IPR007899">
    <property type="entry name" value="CHAD_dom"/>
</dbReference>
<dbReference type="RefSeq" id="WP_139082909.1">
    <property type="nucleotide sequence ID" value="NZ_VDFV01000035.1"/>
</dbReference>
<evidence type="ECO:0000313" key="2">
    <source>
        <dbReference type="EMBL" id="TNC65980.1"/>
    </source>
</evidence>
<organism evidence="2 3">
    <name type="scientific">Rubellimicrobium roseum</name>
    <dbReference type="NCBI Taxonomy" id="687525"/>
    <lineage>
        <taxon>Bacteria</taxon>
        <taxon>Pseudomonadati</taxon>
        <taxon>Pseudomonadota</taxon>
        <taxon>Alphaproteobacteria</taxon>
        <taxon>Rhodobacterales</taxon>
        <taxon>Roseobacteraceae</taxon>
        <taxon>Rubellimicrobium</taxon>
    </lineage>
</organism>
<dbReference type="SMART" id="SM00880">
    <property type="entry name" value="CHAD"/>
    <property type="match status" value="1"/>
</dbReference>
<evidence type="ECO:0000313" key="3">
    <source>
        <dbReference type="Proteomes" id="UP000305709"/>
    </source>
</evidence>
<dbReference type="PROSITE" id="PS51708">
    <property type="entry name" value="CHAD"/>
    <property type="match status" value="1"/>
</dbReference>
<dbReference type="EMBL" id="VDFV01000035">
    <property type="protein sequence ID" value="TNC65980.1"/>
    <property type="molecule type" value="Genomic_DNA"/>
</dbReference>
<dbReference type="InterPro" id="IPR038186">
    <property type="entry name" value="CHAD_dom_sf"/>
</dbReference>
<dbReference type="PANTHER" id="PTHR39339:SF1">
    <property type="entry name" value="CHAD DOMAIN-CONTAINING PROTEIN"/>
    <property type="match status" value="1"/>
</dbReference>
<dbReference type="Proteomes" id="UP000305709">
    <property type="component" value="Unassembled WGS sequence"/>
</dbReference>
<keyword evidence="3" id="KW-1185">Reference proteome</keyword>
<dbReference type="OrthoDB" id="9810907at2"/>
<protein>
    <submittedName>
        <fullName evidence="2">CHAD domain-containing protein</fullName>
    </submittedName>
</protein>
<comment type="caution">
    <text evidence="2">The sequence shown here is derived from an EMBL/GenBank/DDBJ whole genome shotgun (WGS) entry which is preliminary data.</text>
</comment>
<reference evidence="2 3" key="1">
    <citation type="submission" date="2019-06" db="EMBL/GenBank/DDBJ databases">
        <authorList>
            <person name="Jiang L."/>
        </authorList>
    </citation>
    <scope>NUCLEOTIDE SEQUENCE [LARGE SCALE GENOMIC DNA]</scope>
    <source>
        <strain evidence="2 3">YIM 48858</strain>
    </source>
</reference>
<feature type="domain" description="CHAD" evidence="1">
    <location>
        <begin position="9"/>
        <end position="281"/>
    </location>
</feature>
<accession>A0A5C4N7A6</accession>